<protein>
    <recommendedName>
        <fullName evidence="2">DUF11 domain-containing protein</fullName>
    </recommendedName>
</protein>
<dbReference type="InterPro" id="IPR001434">
    <property type="entry name" value="OmcB-like_DUF11"/>
</dbReference>
<reference evidence="3 4" key="1">
    <citation type="submission" date="2024-03" db="EMBL/GenBank/DDBJ databases">
        <title>Novel Streptomyces species of biotechnological and ecological value are a feature of Machair soil.</title>
        <authorList>
            <person name="Prole J.R."/>
            <person name="Goodfellow M."/>
            <person name="Allenby N."/>
            <person name="Ward A.C."/>
        </authorList>
    </citation>
    <scope>NUCLEOTIDE SEQUENCE [LARGE SCALE GENOMIC DNA]</scope>
    <source>
        <strain evidence="3 4">MS1.HAVA.3</strain>
    </source>
</reference>
<dbReference type="Pfam" id="PF01345">
    <property type="entry name" value="DUF11"/>
    <property type="match status" value="1"/>
</dbReference>
<accession>A0ABU8UEN3</accession>
<organism evidence="3 4">
    <name type="scientific">Streptomyces caledonius</name>
    <dbReference type="NCBI Taxonomy" id="3134107"/>
    <lineage>
        <taxon>Bacteria</taxon>
        <taxon>Bacillati</taxon>
        <taxon>Actinomycetota</taxon>
        <taxon>Actinomycetes</taxon>
        <taxon>Kitasatosporales</taxon>
        <taxon>Streptomycetaceae</taxon>
        <taxon>Streptomyces</taxon>
    </lineage>
</organism>
<sequence>MTWRVKALGAGQQRFFHVKVRASHPTTVTATAAVASRTKDPNGRNDSATATTRVTGRS</sequence>
<evidence type="ECO:0000313" key="3">
    <source>
        <dbReference type="EMBL" id="MEJ8645759.1"/>
    </source>
</evidence>
<feature type="region of interest" description="Disordered" evidence="1">
    <location>
        <begin position="29"/>
        <end position="58"/>
    </location>
</feature>
<feature type="compositionally biased region" description="Polar residues" evidence="1">
    <location>
        <begin position="44"/>
        <end position="58"/>
    </location>
</feature>
<gene>
    <name evidence="3" type="ORF">WKI68_40180</name>
</gene>
<comment type="caution">
    <text evidence="3">The sequence shown here is derived from an EMBL/GenBank/DDBJ whole genome shotgun (WGS) entry which is preliminary data.</text>
</comment>
<keyword evidence="4" id="KW-1185">Reference proteome</keyword>
<dbReference type="Proteomes" id="UP001382904">
    <property type="component" value="Unassembled WGS sequence"/>
</dbReference>
<evidence type="ECO:0000256" key="1">
    <source>
        <dbReference type="SAM" id="MobiDB-lite"/>
    </source>
</evidence>
<proteinExistence type="predicted"/>
<evidence type="ECO:0000259" key="2">
    <source>
        <dbReference type="Pfam" id="PF01345"/>
    </source>
</evidence>
<dbReference type="EMBL" id="JBBKAM010000004">
    <property type="protein sequence ID" value="MEJ8645759.1"/>
    <property type="molecule type" value="Genomic_DNA"/>
</dbReference>
<feature type="domain" description="DUF11" evidence="2">
    <location>
        <begin position="2"/>
        <end position="51"/>
    </location>
</feature>
<evidence type="ECO:0000313" key="4">
    <source>
        <dbReference type="Proteomes" id="UP001382904"/>
    </source>
</evidence>
<name>A0ABU8UEN3_9ACTN</name>